<dbReference type="Pfam" id="PF04239">
    <property type="entry name" value="DUF421"/>
    <property type="match status" value="1"/>
</dbReference>
<sequence>MMIEKGKILESNMRKIKYSLDDLNRQLRELGIFDIEEVEYALLEVSGNLSVLKKEKYQNVTKSDLSLKHNGALSLPIEIVMDGKVIEKNLTQKYSMNWIKQEFKKRNLNMNEIQYAVIGTNGQLYVDLYKDTLHPSTEIK</sequence>
<comment type="subcellular location">
    <subcellularLocation>
        <location evidence="1">Cell membrane</location>
        <topology evidence="1">Multi-pass membrane protein</topology>
    </subcellularLocation>
</comment>
<dbReference type="PANTHER" id="PTHR34582">
    <property type="entry name" value="UPF0702 TRANSMEMBRANE PROTEIN YCAP"/>
    <property type="match status" value="1"/>
</dbReference>
<evidence type="ECO:0000313" key="8">
    <source>
        <dbReference type="EMBL" id="MBA2872204.1"/>
    </source>
</evidence>
<keyword evidence="3" id="KW-1003">Cell membrane</keyword>
<evidence type="ECO:0000256" key="5">
    <source>
        <dbReference type="ARBA" id="ARBA00022989"/>
    </source>
</evidence>
<dbReference type="PANTHER" id="PTHR34582:SF7">
    <property type="entry name" value="UPF0702 TRANSMEMBRANE PROTEIN YDFS"/>
    <property type="match status" value="1"/>
</dbReference>
<evidence type="ECO:0000256" key="2">
    <source>
        <dbReference type="ARBA" id="ARBA00006448"/>
    </source>
</evidence>
<dbReference type="EMBL" id="JACDUU010000006">
    <property type="protein sequence ID" value="MBA2872204.1"/>
    <property type="molecule type" value="Genomic_DNA"/>
</dbReference>
<organism evidence="8 9">
    <name type="scientific">[Anoxybacillus] calidus</name>
    <dbReference type="NCBI Taxonomy" id="575178"/>
    <lineage>
        <taxon>Bacteria</taxon>
        <taxon>Bacillati</taxon>
        <taxon>Bacillota</taxon>
        <taxon>Bacilli</taxon>
        <taxon>Bacillales</taxon>
        <taxon>Anoxybacillaceae</taxon>
        <taxon>Paranoxybacillus</taxon>
    </lineage>
</organism>
<dbReference type="AlphaFoldDB" id="A0A7V9Z155"/>
<dbReference type="Gene3D" id="3.30.240.20">
    <property type="entry name" value="bsu07140 like domains"/>
    <property type="match status" value="2"/>
</dbReference>
<accession>A0A7V9Z155</accession>
<comment type="caution">
    <text evidence="8">The sequence shown here is derived from an EMBL/GenBank/DDBJ whole genome shotgun (WGS) entry which is preliminary data.</text>
</comment>
<evidence type="ECO:0000256" key="3">
    <source>
        <dbReference type="ARBA" id="ARBA00022475"/>
    </source>
</evidence>
<proteinExistence type="inferred from homology"/>
<keyword evidence="6" id="KW-0472">Membrane</keyword>
<reference evidence="8 9" key="1">
    <citation type="submission" date="2020-07" db="EMBL/GenBank/DDBJ databases">
        <title>Genomic Encyclopedia of Type Strains, Phase IV (KMG-IV): sequencing the most valuable type-strain genomes for metagenomic binning, comparative biology and taxonomic classification.</title>
        <authorList>
            <person name="Goeker M."/>
        </authorList>
    </citation>
    <scope>NUCLEOTIDE SEQUENCE [LARGE SCALE GENOMIC DNA]</scope>
    <source>
        <strain evidence="8 9">DSM 25220</strain>
    </source>
</reference>
<evidence type="ECO:0000256" key="6">
    <source>
        <dbReference type="ARBA" id="ARBA00023136"/>
    </source>
</evidence>
<keyword evidence="5" id="KW-1133">Transmembrane helix</keyword>
<feature type="domain" description="YetF C-terminal" evidence="7">
    <location>
        <begin position="2"/>
        <end position="112"/>
    </location>
</feature>
<gene>
    <name evidence="8" type="ORF">HNQ85_002513</name>
</gene>
<comment type="similarity">
    <text evidence="2">Belongs to the UPF0702 family.</text>
</comment>
<evidence type="ECO:0000256" key="1">
    <source>
        <dbReference type="ARBA" id="ARBA00004651"/>
    </source>
</evidence>
<dbReference type="InterPro" id="IPR023090">
    <property type="entry name" value="UPF0702_alpha/beta_dom_sf"/>
</dbReference>
<evidence type="ECO:0000256" key="4">
    <source>
        <dbReference type="ARBA" id="ARBA00022692"/>
    </source>
</evidence>
<keyword evidence="9" id="KW-1185">Reference proteome</keyword>
<name>A0A7V9Z155_9BACL</name>
<dbReference type="GO" id="GO:0005886">
    <property type="term" value="C:plasma membrane"/>
    <property type="evidence" value="ECO:0007669"/>
    <property type="project" value="UniProtKB-SubCell"/>
</dbReference>
<evidence type="ECO:0000313" key="9">
    <source>
        <dbReference type="Proteomes" id="UP000580891"/>
    </source>
</evidence>
<evidence type="ECO:0000259" key="7">
    <source>
        <dbReference type="Pfam" id="PF04239"/>
    </source>
</evidence>
<dbReference type="InterPro" id="IPR007353">
    <property type="entry name" value="DUF421"/>
</dbReference>
<dbReference type="Proteomes" id="UP000580891">
    <property type="component" value="Unassembled WGS sequence"/>
</dbReference>
<keyword evidence="4" id="KW-0812">Transmembrane</keyword>
<protein>
    <submittedName>
        <fullName evidence="8">Uncharacterized membrane protein YcaP (DUF421 family)</fullName>
    </submittedName>
</protein>